<dbReference type="Gene3D" id="3.40.50.2000">
    <property type="entry name" value="Glycogen Phosphorylase B"/>
    <property type="match status" value="2"/>
</dbReference>
<dbReference type="GO" id="GO:0051991">
    <property type="term" value="F:UDP-N-acetyl-D-glucosamine:N-acetylmuramoyl-L-alanyl-D-glutamyl-meso-2,6-diaminopimelyl-D-alanyl-D-alanine-diphosphoundecaprenol 4-beta-N-acetylglucosaminlytransferase activity"/>
    <property type="evidence" value="ECO:0007669"/>
    <property type="project" value="RHEA"/>
</dbReference>
<comment type="function">
    <text evidence="10">Cell wall formation. Catalyzes the transfer of a GlcNAc subunit on undecaprenyl-pyrophosphoryl-MurNAc-pentapeptide (lipid intermediate I) to form undecaprenyl-pyrophosphoryl-MurNAc-(pentapeptide)GlcNAc (lipid intermediate II).</text>
</comment>
<comment type="caution">
    <text evidence="10">Lacks conserved residue(s) required for the propagation of feature annotation.</text>
</comment>
<dbReference type="OrthoDB" id="9808936at2"/>
<evidence type="ECO:0000259" key="11">
    <source>
        <dbReference type="Pfam" id="PF03033"/>
    </source>
</evidence>
<gene>
    <name evidence="10" type="primary">murG</name>
    <name evidence="13" type="ORF">SAMN04488543_1049</name>
</gene>
<dbReference type="RefSeq" id="WP_091410785.1">
    <property type="nucleotide sequence ID" value="NZ_LT629749.1"/>
</dbReference>
<dbReference type="CDD" id="cd03785">
    <property type="entry name" value="GT28_MurG"/>
    <property type="match status" value="1"/>
</dbReference>
<evidence type="ECO:0000256" key="3">
    <source>
        <dbReference type="ARBA" id="ARBA00022676"/>
    </source>
</evidence>
<dbReference type="PANTHER" id="PTHR21015:SF22">
    <property type="entry name" value="GLYCOSYLTRANSFERASE"/>
    <property type="match status" value="1"/>
</dbReference>
<evidence type="ECO:0000256" key="6">
    <source>
        <dbReference type="ARBA" id="ARBA00022984"/>
    </source>
</evidence>
<dbReference type="EC" id="2.4.1.227" evidence="10"/>
<evidence type="ECO:0000259" key="12">
    <source>
        <dbReference type="Pfam" id="PF04101"/>
    </source>
</evidence>
<evidence type="ECO:0000256" key="7">
    <source>
        <dbReference type="ARBA" id="ARBA00023136"/>
    </source>
</evidence>
<dbReference type="GO" id="GO:0005886">
    <property type="term" value="C:plasma membrane"/>
    <property type="evidence" value="ECO:0007669"/>
    <property type="project" value="UniProtKB-SubCell"/>
</dbReference>
<keyword evidence="8 10" id="KW-0131">Cell cycle</keyword>
<feature type="domain" description="Glycosyl transferase family 28 C-terminal" evidence="12">
    <location>
        <begin position="193"/>
        <end position="357"/>
    </location>
</feature>
<organism evidence="13 14">
    <name type="scientific">Friedmanniella luteola</name>
    <dbReference type="NCBI Taxonomy" id="546871"/>
    <lineage>
        <taxon>Bacteria</taxon>
        <taxon>Bacillati</taxon>
        <taxon>Actinomycetota</taxon>
        <taxon>Actinomycetes</taxon>
        <taxon>Propionibacteriales</taxon>
        <taxon>Nocardioidaceae</taxon>
        <taxon>Friedmanniella</taxon>
    </lineage>
</organism>
<dbReference type="InterPro" id="IPR007235">
    <property type="entry name" value="Glyco_trans_28_C"/>
</dbReference>
<sequence length="367" mass="37892">MTSAAPSVVLAGGGTSGHTSPLIATAAELERLRPGVRVTAVGTARGLETRVVPAAGLTLELIPPVPLPRRPGVDQALVGVRLWQAVAAAVTLLRRVEADVVLGFGGYVSTPVYLAARRLGLPIVLHEQNAVPGLANKLAARLTRHVYTAFPDTPLPHARYLGLPLRRGITELDRAAARSDARSRAGLDPERTTLLVSGGSQGAASINRAVLGARDSLLAAGIQVLHVLGPKNLTDETRPTVDLATGAGYHPVGYVDAMEDAYAAADLMLGRCGASTVLETAVVGLPAVFVPYPHGNGEQARNAALVVDAGGGLLLPDAACTATWVARTVPALLADAARLRGMTDALRGVARVDAASQLARRTLEVVA</sequence>
<comment type="catalytic activity">
    <reaction evidence="10">
        <text>di-trans,octa-cis-undecaprenyl diphospho-N-acetyl-alpha-D-muramoyl-L-alanyl-D-glutamyl-meso-2,6-diaminopimeloyl-D-alanyl-D-alanine + UDP-N-acetyl-alpha-D-glucosamine = di-trans,octa-cis-undecaprenyl diphospho-[N-acetyl-alpha-D-glucosaminyl-(1-&gt;4)]-N-acetyl-alpha-D-muramoyl-L-alanyl-D-glutamyl-meso-2,6-diaminopimeloyl-D-alanyl-D-alanine + UDP + H(+)</text>
        <dbReference type="Rhea" id="RHEA:31227"/>
        <dbReference type="ChEBI" id="CHEBI:15378"/>
        <dbReference type="ChEBI" id="CHEBI:57705"/>
        <dbReference type="ChEBI" id="CHEBI:58223"/>
        <dbReference type="ChEBI" id="CHEBI:61387"/>
        <dbReference type="ChEBI" id="CHEBI:61388"/>
        <dbReference type="EC" id="2.4.1.227"/>
    </reaction>
</comment>
<keyword evidence="7 10" id="KW-0472">Membrane</keyword>
<keyword evidence="2 10" id="KW-0132">Cell division</keyword>
<dbReference type="GO" id="GO:0071555">
    <property type="term" value="P:cell wall organization"/>
    <property type="evidence" value="ECO:0007669"/>
    <property type="project" value="UniProtKB-KW"/>
</dbReference>
<dbReference type="STRING" id="546871.SAMN04488543_1049"/>
<evidence type="ECO:0000256" key="10">
    <source>
        <dbReference type="HAMAP-Rule" id="MF_00033"/>
    </source>
</evidence>
<feature type="binding site" evidence="10">
    <location>
        <position position="129"/>
    </location>
    <ligand>
        <name>UDP-N-acetyl-alpha-D-glucosamine</name>
        <dbReference type="ChEBI" id="CHEBI:57705"/>
    </ligand>
</feature>
<evidence type="ECO:0000256" key="8">
    <source>
        <dbReference type="ARBA" id="ARBA00023306"/>
    </source>
</evidence>
<keyword evidence="5 10" id="KW-0133">Cell shape</keyword>
<dbReference type="GO" id="GO:0051301">
    <property type="term" value="P:cell division"/>
    <property type="evidence" value="ECO:0007669"/>
    <property type="project" value="UniProtKB-KW"/>
</dbReference>
<keyword evidence="4 10" id="KW-0808">Transferase</keyword>
<dbReference type="Proteomes" id="UP000199092">
    <property type="component" value="Chromosome I"/>
</dbReference>
<dbReference type="GO" id="GO:0005975">
    <property type="term" value="P:carbohydrate metabolic process"/>
    <property type="evidence" value="ECO:0007669"/>
    <property type="project" value="InterPro"/>
</dbReference>
<dbReference type="PANTHER" id="PTHR21015">
    <property type="entry name" value="UDP-N-ACETYLGLUCOSAMINE--N-ACETYLMURAMYL-(PENTAPEPTIDE) PYROPHOSPHORYL-UNDECAPRENOL N-ACETYLGLUCOSAMINE TRANSFERASE 1"/>
    <property type="match status" value="1"/>
</dbReference>
<dbReference type="SUPFAM" id="SSF53756">
    <property type="entry name" value="UDP-Glycosyltransferase/glycogen phosphorylase"/>
    <property type="match status" value="1"/>
</dbReference>
<dbReference type="NCBIfam" id="TIGR01133">
    <property type="entry name" value="murG"/>
    <property type="match status" value="1"/>
</dbReference>
<dbReference type="InterPro" id="IPR006009">
    <property type="entry name" value="GlcNAc_MurG"/>
</dbReference>
<evidence type="ECO:0000313" key="14">
    <source>
        <dbReference type="Proteomes" id="UP000199092"/>
    </source>
</evidence>
<comment type="similarity">
    <text evidence="10">Belongs to the glycosyltransferase 28 family. MurG subfamily.</text>
</comment>
<proteinExistence type="inferred from homology"/>
<dbReference type="HAMAP" id="MF_00033">
    <property type="entry name" value="MurG"/>
    <property type="match status" value="1"/>
</dbReference>
<comment type="subcellular location">
    <subcellularLocation>
        <location evidence="10">Cell membrane</location>
        <topology evidence="10">Peripheral membrane protein</topology>
        <orientation evidence="10">Cytoplasmic side</orientation>
    </subcellularLocation>
</comment>
<protein>
    <recommendedName>
        <fullName evidence="10">UDP-N-acetylglucosamine--N-acetylmuramyl-(pentapeptide) pyrophosphoryl-undecaprenol N-acetylglucosamine transferase</fullName>
        <ecNumber evidence="10">2.4.1.227</ecNumber>
    </recommendedName>
    <alternativeName>
        <fullName evidence="10">Undecaprenyl-PP-MurNAc-pentapeptide-UDPGlcNAc GlcNAc transferase</fullName>
    </alternativeName>
</protein>
<keyword evidence="14" id="KW-1185">Reference proteome</keyword>
<keyword evidence="9 10" id="KW-0961">Cell wall biogenesis/degradation</keyword>
<name>A0A1H1PD73_9ACTN</name>
<evidence type="ECO:0000313" key="13">
    <source>
        <dbReference type="EMBL" id="SDS09050.1"/>
    </source>
</evidence>
<keyword evidence="6 10" id="KW-0573">Peptidoglycan synthesis</keyword>
<dbReference type="GO" id="GO:0050511">
    <property type="term" value="F:undecaprenyldiphospho-muramoylpentapeptide beta-N-acetylglucosaminyltransferase activity"/>
    <property type="evidence" value="ECO:0007669"/>
    <property type="project" value="UniProtKB-UniRule"/>
</dbReference>
<accession>A0A1H1PD73</accession>
<comment type="pathway">
    <text evidence="10">Cell wall biogenesis; peptidoglycan biosynthesis.</text>
</comment>
<evidence type="ECO:0000256" key="4">
    <source>
        <dbReference type="ARBA" id="ARBA00022679"/>
    </source>
</evidence>
<dbReference type="GO" id="GO:0008360">
    <property type="term" value="P:regulation of cell shape"/>
    <property type="evidence" value="ECO:0007669"/>
    <property type="project" value="UniProtKB-KW"/>
</dbReference>
<keyword evidence="3 10" id="KW-0328">Glycosyltransferase</keyword>
<evidence type="ECO:0000256" key="1">
    <source>
        <dbReference type="ARBA" id="ARBA00022475"/>
    </source>
</evidence>
<feature type="domain" description="Glycosyltransferase family 28 N-terminal" evidence="11">
    <location>
        <begin position="8"/>
        <end position="147"/>
    </location>
</feature>
<keyword evidence="1 10" id="KW-1003">Cell membrane</keyword>
<dbReference type="AlphaFoldDB" id="A0A1H1PD73"/>
<evidence type="ECO:0000256" key="5">
    <source>
        <dbReference type="ARBA" id="ARBA00022960"/>
    </source>
</evidence>
<dbReference type="InterPro" id="IPR004276">
    <property type="entry name" value="GlycoTrans_28_N"/>
</dbReference>
<dbReference type="Pfam" id="PF04101">
    <property type="entry name" value="Glyco_tran_28_C"/>
    <property type="match status" value="1"/>
</dbReference>
<feature type="binding site" evidence="10">
    <location>
        <position position="166"/>
    </location>
    <ligand>
        <name>UDP-N-acetyl-alpha-D-glucosamine</name>
        <dbReference type="ChEBI" id="CHEBI:57705"/>
    </ligand>
</feature>
<dbReference type="Pfam" id="PF03033">
    <property type="entry name" value="Glyco_transf_28"/>
    <property type="match status" value="1"/>
</dbReference>
<reference evidence="13 14" key="1">
    <citation type="submission" date="2016-10" db="EMBL/GenBank/DDBJ databases">
        <authorList>
            <person name="de Groot N.N."/>
        </authorList>
    </citation>
    <scope>NUCLEOTIDE SEQUENCE [LARGE SCALE GENOMIC DNA]</scope>
    <source>
        <strain evidence="13 14">DSM 21741</strain>
    </source>
</reference>
<evidence type="ECO:0000256" key="9">
    <source>
        <dbReference type="ARBA" id="ARBA00023316"/>
    </source>
</evidence>
<feature type="binding site" evidence="10">
    <location>
        <position position="299"/>
    </location>
    <ligand>
        <name>UDP-N-acetyl-alpha-D-glucosamine</name>
        <dbReference type="ChEBI" id="CHEBI:57705"/>
    </ligand>
</feature>
<dbReference type="EMBL" id="LT629749">
    <property type="protein sequence ID" value="SDS09050.1"/>
    <property type="molecule type" value="Genomic_DNA"/>
</dbReference>
<dbReference type="GO" id="GO:0009252">
    <property type="term" value="P:peptidoglycan biosynthetic process"/>
    <property type="evidence" value="ECO:0007669"/>
    <property type="project" value="UniProtKB-UniRule"/>
</dbReference>
<feature type="binding site" evidence="10">
    <location>
        <position position="200"/>
    </location>
    <ligand>
        <name>UDP-N-acetyl-alpha-D-glucosamine</name>
        <dbReference type="ChEBI" id="CHEBI:57705"/>
    </ligand>
</feature>
<evidence type="ECO:0000256" key="2">
    <source>
        <dbReference type="ARBA" id="ARBA00022618"/>
    </source>
</evidence>
<dbReference type="UniPathway" id="UPA00219"/>